<keyword evidence="3" id="KW-1185">Reference proteome</keyword>
<protein>
    <submittedName>
        <fullName evidence="2">DNA circularization N-terminal domain-containing protein</fullName>
    </submittedName>
</protein>
<evidence type="ECO:0000313" key="3">
    <source>
        <dbReference type="Proteomes" id="UP001379533"/>
    </source>
</evidence>
<proteinExistence type="predicted"/>
<accession>A0ABZ2KIM0</accession>
<dbReference type="InterPro" id="IPR009826">
    <property type="entry name" value="DNA_circ_N"/>
</dbReference>
<feature type="domain" description="DNA circulation N-terminal" evidence="1">
    <location>
        <begin position="10"/>
        <end position="99"/>
    </location>
</feature>
<evidence type="ECO:0000313" key="2">
    <source>
        <dbReference type="EMBL" id="WXA96789.1"/>
    </source>
</evidence>
<dbReference type="Proteomes" id="UP001379533">
    <property type="component" value="Chromosome"/>
</dbReference>
<evidence type="ECO:0000259" key="1">
    <source>
        <dbReference type="Pfam" id="PF07157"/>
    </source>
</evidence>
<name>A0ABZ2KIM0_9BACT</name>
<gene>
    <name evidence="2" type="ORF">LZC95_08060</name>
</gene>
<dbReference type="EMBL" id="CP089982">
    <property type="protein sequence ID" value="WXA96789.1"/>
    <property type="molecule type" value="Genomic_DNA"/>
</dbReference>
<dbReference type="RefSeq" id="WP_394847405.1">
    <property type="nucleotide sequence ID" value="NZ_CP089982.1"/>
</dbReference>
<sequence length="311" mass="34747">MTTVADGFPPASFDGIPYPIEAQRIRGGLRYHIHEFPHAAGGAAEKLGRSVYRVSHSANFQNKFRKYPKLYPYALDRLRVAFESEKTATLVVPGLGPVQAFCVAWDRDFVARLRSGERASFEYVEDQSRDFVVEAITDLSPRTLDAHAANVARELALVQADLARRDARGNQGVLKQLQSTFNKIQDAVNRVAAIADQVGMYGNLLEAELRRVANICSTFDRIDALRRPIYVRLLDALHDLWRASLGRIADLQSRRGKLQTFTVPVMMPIQQASVAIFGDATHTQDLLSLNAVEDAYHLTAGTTLRYYPENT</sequence>
<organism evidence="2 3">
    <name type="scientific">Pendulispora brunnea</name>
    <dbReference type="NCBI Taxonomy" id="2905690"/>
    <lineage>
        <taxon>Bacteria</taxon>
        <taxon>Pseudomonadati</taxon>
        <taxon>Myxococcota</taxon>
        <taxon>Myxococcia</taxon>
        <taxon>Myxococcales</taxon>
        <taxon>Sorangiineae</taxon>
        <taxon>Pendulisporaceae</taxon>
        <taxon>Pendulispora</taxon>
    </lineage>
</organism>
<reference evidence="2 3" key="1">
    <citation type="submission" date="2021-12" db="EMBL/GenBank/DDBJ databases">
        <title>Discovery of the Pendulisporaceae a myxobacterial family with distinct sporulation behavior and unique specialized metabolism.</title>
        <authorList>
            <person name="Garcia R."/>
            <person name="Popoff A."/>
            <person name="Bader C.D."/>
            <person name="Loehr J."/>
            <person name="Walesch S."/>
            <person name="Walt C."/>
            <person name="Boldt J."/>
            <person name="Bunk B."/>
            <person name="Haeckl F.J.F.P.J."/>
            <person name="Gunesch A.P."/>
            <person name="Birkelbach J."/>
            <person name="Nuebel U."/>
            <person name="Pietschmann T."/>
            <person name="Bach T."/>
            <person name="Mueller R."/>
        </authorList>
    </citation>
    <scope>NUCLEOTIDE SEQUENCE [LARGE SCALE GENOMIC DNA]</scope>
    <source>
        <strain evidence="2 3">MSr12523</strain>
    </source>
</reference>
<dbReference type="Pfam" id="PF07157">
    <property type="entry name" value="DNA_circ_N"/>
    <property type="match status" value="1"/>
</dbReference>